<dbReference type="EMBL" id="CP062310">
    <property type="protein sequence ID" value="QOJ79384.1"/>
    <property type="molecule type" value="Genomic_DNA"/>
</dbReference>
<dbReference type="KEGG" id="thel:IG193_02675"/>
<reference evidence="1 2" key="1">
    <citation type="submission" date="2020-10" db="EMBL/GenBank/DDBJ databases">
        <title>Thermofilum lucidum 3507LT sp. nov. a novel member of Thermofilaceae family isolated from Chile hot spring, and proposal of description order Thermofilales.</title>
        <authorList>
            <person name="Zayulina K.S."/>
            <person name="Elcheninov A.G."/>
            <person name="Toshchakov S.V."/>
            <person name="Kublanov I.V."/>
        </authorList>
    </citation>
    <scope>NUCLEOTIDE SEQUENCE [LARGE SCALE GENOMIC DNA]</scope>
    <source>
        <strain evidence="1 2">3507LT</strain>
    </source>
</reference>
<proteinExistence type="predicted"/>
<dbReference type="Proteomes" id="UP000594121">
    <property type="component" value="Chromosome"/>
</dbReference>
<keyword evidence="2" id="KW-1185">Reference proteome</keyword>
<dbReference type="RefSeq" id="WP_192819356.1">
    <property type="nucleotide sequence ID" value="NZ_CP062310.1"/>
</dbReference>
<name>A0A7L9FKC0_9CREN</name>
<sequence>MRVLRLRRIEFNVIRHLPFCRDYTDVARSSGVSLSSVPRVLSSLRSKFLLRALFDLNSMGFSLGLFKVRFSEELYQKPIPFVLEKIPVSLGKSELSLLLLALCPAGRCSDVADILKSEEYTSLAGRFLWRSDMPRDAVLDGGYLRVNFDSIREIMEREISPRISAPVKRKPDYVDLWITAELMRDPFVRLSKKAEEMGLKQQTASYHYNQHVRPLHLFNVLTPKFRSLRVPGILLELHTSRESSEQVAWGLSLHPMIRETLVSEDGRVYVLSYIQGSDLFELYRFLEESELVKAFTYRGVLIHEVLEYTLPFGDAFREDPYNLEVMYEAIYTPRQPKPQWHVYRIGDEQALGQ</sequence>
<dbReference type="GeneID" id="59148765"/>
<dbReference type="AlphaFoldDB" id="A0A7L9FKC0"/>
<evidence type="ECO:0000313" key="2">
    <source>
        <dbReference type="Proteomes" id="UP000594121"/>
    </source>
</evidence>
<accession>A0A7L9FKC0</accession>
<organism evidence="1 2">
    <name type="scientific">Infirmifilum lucidum</name>
    <dbReference type="NCBI Taxonomy" id="2776706"/>
    <lineage>
        <taxon>Archaea</taxon>
        <taxon>Thermoproteota</taxon>
        <taxon>Thermoprotei</taxon>
        <taxon>Thermofilales</taxon>
        <taxon>Thermofilaceae</taxon>
        <taxon>Infirmifilum</taxon>
    </lineage>
</organism>
<protein>
    <submittedName>
        <fullName evidence="1">Uncharacterized protein</fullName>
    </submittedName>
</protein>
<dbReference type="InParanoid" id="A0A7L9FKC0"/>
<evidence type="ECO:0000313" key="1">
    <source>
        <dbReference type="EMBL" id="QOJ79384.1"/>
    </source>
</evidence>
<gene>
    <name evidence="1" type="ORF">IG193_02675</name>
</gene>